<keyword evidence="1" id="KW-0238">DNA-binding</keyword>
<dbReference type="CDD" id="cd10148">
    <property type="entry name" value="CsoR-like_DUF156"/>
    <property type="match status" value="1"/>
</dbReference>
<organism evidence="1 2">
    <name type="scientific">Sulfobacillus thermosulfidooxidans (strain DSM 9293 / VKM B-1269 / AT-1)</name>
    <dbReference type="NCBI Taxonomy" id="929705"/>
    <lineage>
        <taxon>Bacteria</taxon>
        <taxon>Bacillati</taxon>
        <taxon>Bacillota</taxon>
        <taxon>Clostridia</taxon>
        <taxon>Eubacteriales</taxon>
        <taxon>Clostridiales Family XVII. Incertae Sedis</taxon>
        <taxon>Sulfobacillus</taxon>
    </lineage>
</organism>
<dbReference type="STRING" id="28034.BFX07_05285"/>
<reference evidence="2" key="1">
    <citation type="submission" date="2017-04" db="EMBL/GenBank/DDBJ databases">
        <authorList>
            <person name="Varghese N."/>
            <person name="Submissions S."/>
        </authorList>
    </citation>
    <scope>NUCLEOTIDE SEQUENCE [LARGE SCALE GENOMIC DNA]</scope>
    <source>
        <strain evidence="2">DSM 9293</strain>
    </source>
</reference>
<dbReference type="PANTHER" id="PTHR33677">
    <property type="entry name" value="TRANSCRIPTIONAL REPRESSOR FRMR-RELATED"/>
    <property type="match status" value="1"/>
</dbReference>
<dbReference type="InterPro" id="IPR003735">
    <property type="entry name" value="Metal_Tscrpt_repr"/>
</dbReference>
<dbReference type="GO" id="GO:0045892">
    <property type="term" value="P:negative regulation of DNA-templated transcription"/>
    <property type="evidence" value="ECO:0007669"/>
    <property type="project" value="UniProtKB-ARBA"/>
</dbReference>
<dbReference type="Proteomes" id="UP000192660">
    <property type="component" value="Unassembled WGS sequence"/>
</dbReference>
<proteinExistence type="predicted"/>
<dbReference type="Pfam" id="PF02583">
    <property type="entry name" value="Trns_repr_metal"/>
    <property type="match status" value="1"/>
</dbReference>
<dbReference type="RefSeq" id="WP_020376619.1">
    <property type="nucleotide sequence ID" value="NZ_FWWY01000001.1"/>
</dbReference>
<name>A0A1W1W8W6_SULTA</name>
<dbReference type="AlphaFoldDB" id="A0A1W1W8W6"/>
<dbReference type="Gene3D" id="1.20.58.1000">
    <property type="entry name" value="Metal-sensitive repressor, helix protomer"/>
    <property type="match status" value="1"/>
</dbReference>
<dbReference type="GO" id="GO:0003677">
    <property type="term" value="F:DNA binding"/>
    <property type="evidence" value="ECO:0007669"/>
    <property type="project" value="UniProtKB-KW"/>
</dbReference>
<keyword evidence="2" id="KW-1185">Reference proteome</keyword>
<sequence>MDTEKRPVIAKYWDRDDLIRRMRRIEGQARGVQAMLERDEDCKAILTQLAAISGALSQVARVVSACGVVDGIEQAAGPLDPEQIRAILAELNAKGRL</sequence>
<evidence type="ECO:0000313" key="2">
    <source>
        <dbReference type="Proteomes" id="UP000192660"/>
    </source>
</evidence>
<gene>
    <name evidence="1" type="ORF">SAMN00768000_0739</name>
</gene>
<protein>
    <submittedName>
        <fullName evidence="1">DNA-binding transcriptional regulator, FrmR family</fullName>
    </submittedName>
</protein>
<dbReference type="GO" id="GO:0046872">
    <property type="term" value="F:metal ion binding"/>
    <property type="evidence" value="ECO:0007669"/>
    <property type="project" value="InterPro"/>
</dbReference>
<evidence type="ECO:0000313" key="1">
    <source>
        <dbReference type="EMBL" id="SMC02736.1"/>
    </source>
</evidence>
<accession>A0A1W1W8W6</accession>
<dbReference type="EMBL" id="FWWY01000001">
    <property type="protein sequence ID" value="SMC02736.1"/>
    <property type="molecule type" value="Genomic_DNA"/>
</dbReference>
<dbReference type="InterPro" id="IPR038390">
    <property type="entry name" value="Metal_Tscrpt_repr_sf"/>
</dbReference>